<protein>
    <submittedName>
        <fullName evidence="1">Uncharacterized protein</fullName>
    </submittedName>
</protein>
<feature type="non-terminal residue" evidence="1">
    <location>
        <position position="1"/>
    </location>
</feature>
<sequence>LTITQAGDYNVTCTTTLPVWYVFVAGCNNGSSSNIVNIMLLSSPTQVLISDSSSPQLPTSASLNNCTIIITYLNDTMIPAAGDTASKQAHVFVSTAANLALLSVTLMRMLHLEGCFIGIAGNNSGSIGIVQVLALPTSSAVTRKTATVNFDAVRGTSILRLSFGCPPIGLVSMLMDSINRSDGAMFLLP</sequence>
<reference evidence="2" key="1">
    <citation type="submission" date="2015-09" db="EMBL/GenBank/DDBJ databases">
        <authorList>
            <consortium name="Pathogen Informatics"/>
        </authorList>
    </citation>
    <scope>NUCLEOTIDE SEQUENCE [LARGE SCALE GENOMIC DNA]</scope>
    <source>
        <strain evidence="2">Lake Konstanz</strain>
    </source>
</reference>
<organism evidence="1 2">
    <name type="scientific">Bodo saltans</name>
    <name type="common">Flagellated protozoan</name>
    <dbReference type="NCBI Taxonomy" id="75058"/>
    <lineage>
        <taxon>Eukaryota</taxon>
        <taxon>Discoba</taxon>
        <taxon>Euglenozoa</taxon>
        <taxon>Kinetoplastea</taxon>
        <taxon>Metakinetoplastina</taxon>
        <taxon>Eubodonida</taxon>
        <taxon>Bodonidae</taxon>
        <taxon>Bodo</taxon>
    </lineage>
</organism>
<accession>A0A0S4JAB6</accession>
<gene>
    <name evidence="1" type="ORF">BSAL_01175</name>
</gene>
<dbReference type="VEuPathDB" id="TriTrypDB:BSAL_01175"/>
<evidence type="ECO:0000313" key="2">
    <source>
        <dbReference type="Proteomes" id="UP000051952"/>
    </source>
</evidence>
<evidence type="ECO:0000313" key="1">
    <source>
        <dbReference type="EMBL" id="CUG87273.1"/>
    </source>
</evidence>
<dbReference type="Proteomes" id="UP000051952">
    <property type="component" value="Unassembled WGS sequence"/>
</dbReference>
<name>A0A0S4JAB6_BODSA</name>
<keyword evidence="2" id="KW-1185">Reference proteome</keyword>
<proteinExistence type="predicted"/>
<dbReference type="EMBL" id="CYKH01001485">
    <property type="protein sequence ID" value="CUG87273.1"/>
    <property type="molecule type" value="Genomic_DNA"/>
</dbReference>
<dbReference type="AlphaFoldDB" id="A0A0S4JAB6"/>